<dbReference type="Pfam" id="PF14014">
    <property type="entry name" value="DUF4230"/>
    <property type="match status" value="1"/>
</dbReference>
<dbReference type="RefSeq" id="WP_213118753.1">
    <property type="nucleotide sequence ID" value="NZ_JAGYPF010000003.1"/>
</dbReference>
<evidence type="ECO:0000313" key="2">
    <source>
        <dbReference type="EMBL" id="MBS4214276.1"/>
    </source>
</evidence>
<feature type="transmembrane region" description="Helical" evidence="1">
    <location>
        <begin position="50"/>
        <end position="72"/>
    </location>
</feature>
<dbReference type="AlphaFoldDB" id="A0A942YXV6"/>
<keyword evidence="1" id="KW-0472">Membrane</keyword>
<sequence>MREESKISKSDLDYIMNQLKQTQNETAATLAVKPARPIHLFPKFQSVKSLFWGIGIGVIVSLVIFFAGYIYLQKGEATLKSASVIESIQKLATLATAQAHTKTILSEEDNKLFGKSIPWDIPGSKRTLFMVVPGEVTAGVDLKKLTKKDINLDTDKKVIHITLPHATIVQAPSIDSKNIQTFSSEGIFRSEVNREEGFQLEDRAKQKIKDEAIQSGLLKTAEDNARLALQDFFKNLNYTVTVTFK</sequence>
<protein>
    <submittedName>
        <fullName evidence="2">DUF4230 domain-containing protein</fullName>
    </submittedName>
</protein>
<organism evidence="2 3">
    <name type="scientific">Neobacillus rhizophilus</name>
    <dbReference type="NCBI Taxonomy" id="2833579"/>
    <lineage>
        <taxon>Bacteria</taxon>
        <taxon>Bacillati</taxon>
        <taxon>Bacillota</taxon>
        <taxon>Bacilli</taxon>
        <taxon>Bacillales</taxon>
        <taxon>Bacillaceae</taxon>
        <taxon>Neobacillus</taxon>
    </lineage>
</organism>
<proteinExistence type="predicted"/>
<dbReference type="EMBL" id="JAGYPF010000003">
    <property type="protein sequence ID" value="MBS4214276.1"/>
    <property type="molecule type" value="Genomic_DNA"/>
</dbReference>
<gene>
    <name evidence="2" type="ORF">KHA99_17645</name>
</gene>
<name>A0A942YXV6_9BACI</name>
<dbReference type="Proteomes" id="UP000679749">
    <property type="component" value="Unassembled WGS sequence"/>
</dbReference>
<comment type="caution">
    <text evidence="2">The sequence shown here is derived from an EMBL/GenBank/DDBJ whole genome shotgun (WGS) entry which is preliminary data.</text>
</comment>
<evidence type="ECO:0000313" key="3">
    <source>
        <dbReference type="Proteomes" id="UP000679749"/>
    </source>
</evidence>
<keyword evidence="1" id="KW-0812">Transmembrane</keyword>
<reference evidence="2" key="1">
    <citation type="submission" date="2021-05" db="EMBL/GenBank/DDBJ databases">
        <title>Novel Bacillus species.</title>
        <authorList>
            <person name="Liu G."/>
        </authorList>
    </citation>
    <scope>NUCLEOTIDE SEQUENCE</scope>
    <source>
        <strain evidence="2">FJAT-49825</strain>
    </source>
</reference>
<keyword evidence="1" id="KW-1133">Transmembrane helix</keyword>
<evidence type="ECO:0000256" key="1">
    <source>
        <dbReference type="SAM" id="Phobius"/>
    </source>
</evidence>
<accession>A0A942YXV6</accession>
<keyword evidence="3" id="KW-1185">Reference proteome</keyword>
<dbReference type="InterPro" id="IPR025324">
    <property type="entry name" value="DUF4230"/>
</dbReference>